<dbReference type="EMBL" id="DNAN01000221">
    <property type="protein sequence ID" value="HAW75358.1"/>
    <property type="molecule type" value="Genomic_DNA"/>
</dbReference>
<accession>A0A349TR42</accession>
<keyword evidence="3" id="KW-0378">Hydrolase</keyword>
<evidence type="ECO:0000313" key="2">
    <source>
        <dbReference type="EMBL" id="HAW75358.1"/>
    </source>
</evidence>
<organism evidence="3 5">
    <name type="scientific">Alteromonas australica</name>
    <dbReference type="NCBI Taxonomy" id="589873"/>
    <lineage>
        <taxon>Bacteria</taxon>
        <taxon>Pseudomonadati</taxon>
        <taxon>Pseudomonadota</taxon>
        <taxon>Gammaproteobacteria</taxon>
        <taxon>Alteromonadales</taxon>
        <taxon>Alteromonadaceae</taxon>
        <taxon>Alteromonas/Salinimonas group</taxon>
        <taxon>Alteromonas</taxon>
    </lineage>
</organism>
<keyword evidence="3" id="KW-0645">Protease</keyword>
<dbReference type="Pfam" id="PF02557">
    <property type="entry name" value="VanY"/>
    <property type="match status" value="1"/>
</dbReference>
<sequence>MLTHLSYSSSRWLGISPHQLMDAGNGHLLLPAVLDAFSAMQQDAKQEGIDLQLVSSYRSFERQCLIWNRKWRGEAKLLDINGVPLNPERLSNVEKLHAILMWSALPGGSRHHWGSDIDVYDKAAVSQWDGDFQLVETEYAADGPCYPLAQWLNENMAHYGFTLPFARYCGGVAREPWHLSHADSANLFEKQRNLASLVTAIENSDLEGKSTVLDHIHMIYRRYILNLGE</sequence>
<feature type="domain" description="D-alanyl-D-alanine carboxypeptidase-like core" evidence="1">
    <location>
        <begin position="28"/>
        <end position="181"/>
    </location>
</feature>
<evidence type="ECO:0000313" key="4">
    <source>
        <dbReference type="Proteomes" id="UP000263517"/>
    </source>
</evidence>
<dbReference type="InterPro" id="IPR003709">
    <property type="entry name" value="VanY-like_core_dom"/>
</dbReference>
<dbReference type="EMBL" id="DONK01000049">
    <property type="protein sequence ID" value="HBU50287.1"/>
    <property type="molecule type" value="Genomic_DNA"/>
</dbReference>
<dbReference type="PANTHER" id="PTHR34385">
    <property type="entry name" value="D-ALANYL-D-ALANINE CARBOXYPEPTIDASE"/>
    <property type="match status" value="1"/>
</dbReference>
<protein>
    <submittedName>
        <fullName evidence="3">D-alanyl-D-alanine carboxypeptidase</fullName>
    </submittedName>
</protein>
<name>A0A349TR42_9ALTE</name>
<proteinExistence type="predicted"/>
<dbReference type="RefSeq" id="WP_272965981.1">
    <property type="nucleotide sequence ID" value="NZ_CALBIY010000022.1"/>
</dbReference>
<dbReference type="InterPro" id="IPR009045">
    <property type="entry name" value="Zn_M74/Hedgehog-like"/>
</dbReference>
<evidence type="ECO:0000259" key="1">
    <source>
        <dbReference type="Pfam" id="PF02557"/>
    </source>
</evidence>
<keyword evidence="3" id="KW-0121">Carboxypeptidase</keyword>
<dbReference type="STRING" id="589873.EP12_07890"/>
<dbReference type="PANTHER" id="PTHR34385:SF1">
    <property type="entry name" value="PEPTIDOGLYCAN L-ALANYL-D-GLUTAMATE ENDOPEPTIDASE CWLK"/>
    <property type="match status" value="1"/>
</dbReference>
<dbReference type="Gene3D" id="3.30.1380.10">
    <property type="match status" value="1"/>
</dbReference>
<dbReference type="AlphaFoldDB" id="A0A349TR42"/>
<reference evidence="4 5" key="1">
    <citation type="journal article" date="2018" name="Nat. Biotechnol.">
        <title>A standardized bacterial taxonomy based on genome phylogeny substantially revises the tree of life.</title>
        <authorList>
            <person name="Parks D.H."/>
            <person name="Chuvochina M."/>
            <person name="Waite D.W."/>
            <person name="Rinke C."/>
            <person name="Skarshewski A."/>
            <person name="Chaumeil P.A."/>
            <person name="Hugenholtz P."/>
        </authorList>
    </citation>
    <scope>NUCLEOTIDE SEQUENCE [LARGE SCALE GENOMIC DNA]</scope>
    <source>
        <strain evidence="3">UBA11621</strain>
        <strain evidence="2">UBA11978</strain>
    </source>
</reference>
<dbReference type="CDD" id="cd14847">
    <property type="entry name" value="DD-carboxypeptidase_like"/>
    <property type="match status" value="1"/>
</dbReference>
<evidence type="ECO:0000313" key="5">
    <source>
        <dbReference type="Proteomes" id="UP000264779"/>
    </source>
</evidence>
<comment type="caution">
    <text evidence="3">The sequence shown here is derived from an EMBL/GenBank/DDBJ whole genome shotgun (WGS) entry which is preliminary data.</text>
</comment>
<dbReference type="SUPFAM" id="SSF55166">
    <property type="entry name" value="Hedgehog/DD-peptidase"/>
    <property type="match status" value="1"/>
</dbReference>
<dbReference type="InterPro" id="IPR052179">
    <property type="entry name" value="DD-CPase-like"/>
</dbReference>
<evidence type="ECO:0000313" key="3">
    <source>
        <dbReference type="EMBL" id="HBU50287.1"/>
    </source>
</evidence>
<dbReference type="GO" id="GO:0004180">
    <property type="term" value="F:carboxypeptidase activity"/>
    <property type="evidence" value="ECO:0007669"/>
    <property type="project" value="UniProtKB-KW"/>
</dbReference>
<dbReference type="Proteomes" id="UP000263517">
    <property type="component" value="Unassembled WGS sequence"/>
</dbReference>
<gene>
    <name evidence="2" type="ORF">DCW74_06435</name>
    <name evidence="3" type="ORF">DEB45_03410</name>
</gene>
<dbReference type="GO" id="GO:0006508">
    <property type="term" value="P:proteolysis"/>
    <property type="evidence" value="ECO:0007669"/>
    <property type="project" value="InterPro"/>
</dbReference>
<dbReference type="Proteomes" id="UP000264779">
    <property type="component" value="Unassembled WGS sequence"/>
</dbReference>